<accession>M7Y698</accession>
<dbReference type="EMBL" id="KD287113">
    <property type="protein sequence ID" value="EMS45398.1"/>
    <property type="molecule type" value="Genomic_DNA"/>
</dbReference>
<name>M7Y698_TRIUA</name>
<reference evidence="1" key="1">
    <citation type="journal article" date="2013" name="Nature">
        <title>Draft genome of the wheat A-genome progenitor Triticum urartu.</title>
        <authorList>
            <person name="Ling H.Q."/>
            <person name="Zhao S."/>
            <person name="Liu D."/>
            <person name="Wang J."/>
            <person name="Sun H."/>
            <person name="Zhang C."/>
            <person name="Fan H."/>
            <person name="Li D."/>
            <person name="Dong L."/>
            <person name="Tao Y."/>
            <person name="Gao C."/>
            <person name="Wu H."/>
            <person name="Li Y."/>
            <person name="Cui Y."/>
            <person name="Guo X."/>
            <person name="Zheng S."/>
            <person name="Wang B."/>
            <person name="Yu K."/>
            <person name="Liang Q."/>
            <person name="Yang W."/>
            <person name="Lou X."/>
            <person name="Chen J."/>
            <person name="Feng M."/>
            <person name="Jian J."/>
            <person name="Zhang X."/>
            <person name="Luo G."/>
            <person name="Jiang Y."/>
            <person name="Liu J."/>
            <person name="Wang Z."/>
            <person name="Sha Y."/>
            <person name="Zhang B."/>
            <person name="Wu H."/>
            <person name="Tang D."/>
            <person name="Shen Q."/>
            <person name="Xue P."/>
            <person name="Zou S."/>
            <person name="Wang X."/>
            <person name="Liu X."/>
            <person name="Wang F."/>
            <person name="Yang Y."/>
            <person name="An X."/>
            <person name="Dong Z."/>
            <person name="Zhang K."/>
            <person name="Zhang X."/>
            <person name="Luo M.C."/>
            <person name="Dvorak J."/>
            <person name="Tong Y."/>
            <person name="Wang J."/>
            <person name="Yang H."/>
            <person name="Li Z."/>
            <person name="Wang D."/>
            <person name="Zhang A."/>
            <person name="Wang J."/>
        </authorList>
    </citation>
    <scope>NUCLEOTIDE SEQUENCE</scope>
</reference>
<protein>
    <submittedName>
        <fullName evidence="1">Uncharacterized protein</fullName>
    </submittedName>
</protein>
<dbReference type="eggNOG" id="ENOG502R3MN">
    <property type="taxonomic scope" value="Eukaryota"/>
</dbReference>
<dbReference type="PANTHER" id="PTHR36040:SF3">
    <property type="entry name" value="OS04G0188500 PROTEIN"/>
    <property type="match status" value="1"/>
</dbReference>
<sequence length="143" mass="15027">MVLRLGHKRQEKFNTQPHFASSGQNKSDIASGHSYTMKEQLKASKIKILAALLVFAMVTQGLAIRVKGTVRNDITDEAVSAKTTLGAGSSTTVDNHHAIPRDQYSSHGGEDGSGIGSGPAKGFEASEREEEEAKGMVAMGGGG</sequence>
<gene>
    <name evidence="1" type="ORF">TRIUR3_18107</name>
</gene>
<organism evidence="1">
    <name type="scientific">Triticum urartu</name>
    <name type="common">Red wild einkorn</name>
    <name type="synonym">Crithodium urartu</name>
    <dbReference type="NCBI Taxonomy" id="4572"/>
    <lineage>
        <taxon>Eukaryota</taxon>
        <taxon>Viridiplantae</taxon>
        <taxon>Streptophyta</taxon>
        <taxon>Embryophyta</taxon>
        <taxon>Tracheophyta</taxon>
        <taxon>Spermatophyta</taxon>
        <taxon>Magnoliopsida</taxon>
        <taxon>Liliopsida</taxon>
        <taxon>Poales</taxon>
        <taxon>Poaceae</taxon>
        <taxon>BOP clade</taxon>
        <taxon>Pooideae</taxon>
        <taxon>Triticodae</taxon>
        <taxon>Triticeae</taxon>
        <taxon>Triticinae</taxon>
        <taxon>Triticum</taxon>
    </lineage>
</organism>
<evidence type="ECO:0000313" key="1">
    <source>
        <dbReference type="EMBL" id="EMS45398.1"/>
    </source>
</evidence>
<dbReference type="PANTHER" id="PTHR36040">
    <property type="entry name" value="OS04G0188500 PROTEIN"/>
    <property type="match status" value="1"/>
</dbReference>
<proteinExistence type="predicted"/>
<dbReference type="AlphaFoldDB" id="M7Y698"/>